<keyword evidence="1" id="KW-0732">Signal</keyword>
<protein>
    <submittedName>
        <fullName evidence="2">Uncharacterized protein</fullName>
    </submittedName>
</protein>
<sequence>MNRKIWIFLFLCVVCTNSIAQKVHTMERDTVYFEEFLGREKFQYFIDEDSSLVKSGSYAFTSELYNQLLSNELTQLEIDGKYSNNRFEGVWEYKLFELEVELLKIRDGRTVVLENNLDGIERTARLNYKQGKPEGAWKIENIIITSNRKSQETTGGTINFKEGTAIGNFSFDDPKDRNFVRGTLNEEGFLEGELTIRFVRDGDEIKEVRTFKDGFLLKLSKFNETEGKLEAEIFYKDVQSQLEDADGRIEDINFTISEEGFGIGFQNGYNLGDEKLTEQEEGNEKINIILNRYKRFATGLVNERDEPQFNLTRRFKFVYPEEEEDIIRDVQPRLNIMLEEFNDFLSNPQFILNRDRIDSLPYVFGFIDHSRKRVQDMLEVIEQMEDGFFDFLYRPNFYPNGLTGLNQPSTFTYEENGKEEEAEYDLGVYVDSGFDLISQIAEVTEVLRERTNELLDFSFMEIRIFDEQATIDSLDSDIVQLKTRADALYSFLQEIPADRTFEEMPLDYRVYRVIHNNTLVRLQDEYLDAEDYEEKVAKGEELTCMLQYLIDQHDEILYIEEMPERLDKTFTRFSPNPFFERDIETKILPNIYGKGTGPLFQSYAENLFESSSCKSLQSNLEKFRKLEDRLKELAKRSDSEEVVRLDRALRRENIPNRIERLLNL</sequence>
<comment type="caution">
    <text evidence="2">The sequence shown here is derived from an EMBL/GenBank/DDBJ whole genome shotgun (WGS) entry which is preliminary data.</text>
</comment>
<proteinExistence type="predicted"/>
<name>A0A951MCA7_9BACT</name>
<organism evidence="2 3">
    <name type="scientific">Arthrospiribacter ruber</name>
    <dbReference type="NCBI Taxonomy" id="2487934"/>
    <lineage>
        <taxon>Bacteria</taxon>
        <taxon>Pseudomonadati</taxon>
        <taxon>Bacteroidota</taxon>
        <taxon>Cytophagia</taxon>
        <taxon>Cytophagales</taxon>
        <taxon>Cyclobacteriaceae</taxon>
        <taxon>Arthrospiribacter</taxon>
    </lineage>
</organism>
<feature type="chain" id="PRO_5037878302" evidence="1">
    <location>
        <begin position="21"/>
        <end position="664"/>
    </location>
</feature>
<dbReference type="EMBL" id="RPHB01000001">
    <property type="protein sequence ID" value="MBW3466720.1"/>
    <property type="molecule type" value="Genomic_DNA"/>
</dbReference>
<accession>A0A951MCA7</accession>
<dbReference type="AlphaFoldDB" id="A0A951MCA7"/>
<evidence type="ECO:0000256" key="1">
    <source>
        <dbReference type="SAM" id="SignalP"/>
    </source>
</evidence>
<gene>
    <name evidence="2" type="ORF">EGN73_02670</name>
</gene>
<keyword evidence="3" id="KW-1185">Reference proteome</keyword>
<dbReference type="Proteomes" id="UP000727490">
    <property type="component" value="Unassembled WGS sequence"/>
</dbReference>
<reference evidence="2 3" key="1">
    <citation type="journal article" date="2020" name="Syst. Appl. Microbiol.">
        <title>Arthrospiribacter ruber gen. nov., sp. nov., a novel bacterium isolated from Arthrospira cultures.</title>
        <authorList>
            <person name="Waleron M."/>
            <person name="Misztak A."/>
            <person name="Waleron M.M."/>
            <person name="Furmaniak M."/>
            <person name="Mrozik A."/>
            <person name="Waleron K."/>
        </authorList>
    </citation>
    <scope>NUCLEOTIDE SEQUENCE [LARGE SCALE GENOMIC DNA]</scope>
    <source>
        <strain evidence="2 3">DPMB0001</strain>
    </source>
</reference>
<feature type="signal peptide" evidence="1">
    <location>
        <begin position="1"/>
        <end position="20"/>
    </location>
</feature>
<evidence type="ECO:0000313" key="3">
    <source>
        <dbReference type="Proteomes" id="UP000727490"/>
    </source>
</evidence>
<evidence type="ECO:0000313" key="2">
    <source>
        <dbReference type="EMBL" id="MBW3466720.1"/>
    </source>
</evidence>